<comment type="caution">
    <text evidence="5">The sequence shown here is derived from an EMBL/GenBank/DDBJ whole genome shotgun (WGS) entry which is preliminary data.</text>
</comment>
<dbReference type="InterPro" id="IPR018060">
    <property type="entry name" value="HTH_AraC"/>
</dbReference>
<dbReference type="PROSITE" id="PS01124">
    <property type="entry name" value="HTH_ARAC_FAMILY_2"/>
    <property type="match status" value="1"/>
</dbReference>
<dbReference type="InterPro" id="IPR013096">
    <property type="entry name" value="Cupin_2"/>
</dbReference>
<name>A0A845QM38_9FIRM</name>
<dbReference type="SUPFAM" id="SSF51182">
    <property type="entry name" value="RmlC-like cupins"/>
    <property type="match status" value="1"/>
</dbReference>
<keyword evidence="6" id="KW-1185">Reference proteome</keyword>
<sequence>MAAVLYEKTTYLDDFPINIRIARVNEYPIHYHQDVEFVYVLKGEIWLRNGYCNYLLKEGDIFTNSGHEVHGLTASEKENIVAIIQVSNRFFTQYFPTMNKGCYFTYANRDLYLQLDALRKMLLQILLNYSQKRFNYKNQCTYMMIDVIKYLNENFNLFTFEDQVIVNFKSDNPVIIERISRIINYIYENHADKITLEKLSEVEHLSTDYISHLIKDYVGITFRELLSLARVELSEILLLETTKTISAIGKDAGFSTTYYYEKFFEKWFGHSPQIHREQNLPLVLSEHRPAKVDLLSDNDAVNITKRCLSAVSGQENNASIVNHMQLNVQIDLDSPSIMSIDHKLNIVITPEDIQFMEDMLFPILRELKPAKISLAVKDTDPISEICRLKAILEKYCDTANILVQNKLTFDSAFGYDSIAAYIHLSKKYFLSKEAFVQCKLRDQGDIETILKGAPSCLTSGLIRKPSFYAYQQLSTVKGDLISWSKYHSVVKTTLQDSYAYVLTAFNYNDEMENLCQRNATIHETNEIISAFVDELSLDFNLSLPSGKYTVIRFSLTNENSIFSYMAQLGFPKQSPLGNHWHQLLCTQPYTSTHAAQVDTSLNLNFTLKGAGVQIAVVQPL</sequence>
<protein>
    <submittedName>
        <fullName evidence="5">AraC family transcriptional regulator</fullName>
    </submittedName>
</protein>
<dbReference type="EMBL" id="QXWK01000039">
    <property type="protein sequence ID" value="NBH62859.1"/>
    <property type="molecule type" value="Genomic_DNA"/>
</dbReference>
<dbReference type="InterPro" id="IPR014710">
    <property type="entry name" value="RmlC-like_jellyroll"/>
</dbReference>
<organism evidence="5 6">
    <name type="scientific">Anaerotruncus colihominis</name>
    <dbReference type="NCBI Taxonomy" id="169435"/>
    <lineage>
        <taxon>Bacteria</taxon>
        <taxon>Bacillati</taxon>
        <taxon>Bacillota</taxon>
        <taxon>Clostridia</taxon>
        <taxon>Eubacteriales</taxon>
        <taxon>Oscillospiraceae</taxon>
        <taxon>Anaerotruncus</taxon>
    </lineage>
</organism>
<dbReference type="SUPFAM" id="SSF46689">
    <property type="entry name" value="Homeodomain-like"/>
    <property type="match status" value="1"/>
</dbReference>
<dbReference type="Gene3D" id="2.60.120.10">
    <property type="entry name" value="Jelly Rolls"/>
    <property type="match status" value="1"/>
</dbReference>
<dbReference type="SMART" id="SM00342">
    <property type="entry name" value="HTH_ARAC"/>
    <property type="match status" value="1"/>
</dbReference>
<feature type="domain" description="HTH araC/xylS-type" evidence="4">
    <location>
        <begin position="180"/>
        <end position="278"/>
    </location>
</feature>
<evidence type="ECO:0000256" key="1">
    <source>
        <dbReference type="ARBA" id="ARBA00023015"/>
    </source>
</evidence>
<evidence type="ECO:0000259" key="4">
    <source>
        <dbReference type="PROSITE" id="PS01124"/>
    </source>
</evidence>
<evidence type="ECO:0000256" key="2">
    <source>
        <dbReference type="ARBA" id="ARBA00023125"/>
    </source>
</evidence>
<evidence type="ECO:0000313" key="5">
    <source>
        <dbReference type="EMBL" id="NBH62859.1"/>
    </source>
</evidence>
<dbReference type="Proteomes" id="UP000446866">
    <property type="component" value="Unassembled WGS sequence"/>
</dbReference>
<dbReference type="CDD" id="cd02208">
    <property type="entry name" value="cupin_RmlC-like"/>
    <property type="match status" value="1"/>
</dbReference>
<dbReference type="GO" id="GO:0003700">
    <property type="term" value="F:DNA-binding transcription factor activity"/>
    <property type="evidence" value="ECO:0007669"/>
    <property type="project" value="InterPro"/>
</dbReference>
<dbReference type="AlphaFoldDB" id="A0A845QM38"/>
<reference evidence="5 6" key="1">
    <citation type="submission" date="2018-08" db="EMBL/GenBank/DDBJ databases">
        <title>Murine metabolic-syndrome-specific gut microbial biobank.</title>
        <authorList>
            <person name="Liu C."/>
        </authorList>
    </citation>
    <scope>NUCLEOTIDE SEQUENCE [LARGE SCALE GENOMIC DNA]</scope>
    <source>
        <strain evidence="5 6">28</strain>
    </source>
</reference>
<dbReference type="Gene3D" id="1.10.10.60">
    <property type="entry name" value="Homeodomain-like"/>
    <property type="match status" value="2"/>
</dbReference>
<evidence type="ECO:0000313" key="6">
    <source>
        <dbReference type="Proteomes" id="UP000446866"/>
    </source>
</evidence>
<accession>A0A845QM38</accession>
<dbReference type="PANTHER" id="PTHR43280">
    <property type="entry name" value="ARAC-FAMILY TRANSCRIPTIONAL REGULATOR"/>
    <property type="match status" value="1"/>
</dbReference>
<dbReference type="GO" id="GO:0043565">
    <property type="term" value="F:sequence-specific DNA binding"/>
    <property type="evidence" value="ECO:0007669"/>
    <property type="project" value="InterPro"/>
</dbReference>
<gene>
    <name evidence="5" type="ORF">D0435_14535</name>
</gene>
<evidence type="ECO:0000256" key="3">
    <source>
        <dbReference type="ARBA" id="ARBA00023163"/>
    </source>
</evidence>
<proteinExistence type="predicted"/>
<keyword evidence="2" id="KW-0238">DNA-binding</keyword>
<keyword evidence="3" id="KW-0804">Transcription</keyword>
<keyword evidence="1" id="KW-0805">Transcription regulation</keyword>
<dbReference type="PANTHER" id="PTHR43280:SF34">
    <property type="entry name" value="ARAC-FAMILY TRANSCRIPTIONAL REGULATOR"/>
    <property type="match status" value="1"/>
</dbReference>
<dbReference type="Pfam" id="PF07883">
    <property type="entry name" value="Cupin_2"/>
    <property type="match status" value="1"/>
</dbReference>
<dbReference type="InterPro" id="IPR009057">
    <property type="entry name" value="Homeodomain-like_sf"/>
</dbReference>
<dbReference type="InterPro" id="IPR011051">
    <property type="entry name" value="RmlC_Cupin_sf"/>
</dbReference>
<dbReference type="Pfam" id="PF12833">
    <property type="entry name" value="HTH_18"/>
    <property type="match status" value="1"/>
</dbReference>